<protein>
    <submittedName>
        <fullName evidence="3">(diamondback moth) hypothetical protein</fullName>
    </submittedName>
</protein>
<accession>A0A8S4CXT1</accession>
<dbReference type="PROSITE" id="PS50097">
    <property type="entry name" value="BTB"/>
    <property type="match status" value="1"/>
</dbReference>
<feature type="domain" description="BTB" evidence="2">
    <location>
        <begin position="80"/>
        <end position="146"/>
    </location>
</feature>
<feature type="region of interest" description="Disordered" evidence="1">
    <location>
        <begin position="372"/>
        <end position="410"/>
    </location>
</feature>
<dbReference type="Pfam" id="PF00651">
    <property type="entry name" value="BTB"/>
    <property type="match status" value="1"/>
</dbReference>
<keyword evidence="4" id="KW-1185">Reference proteome</keyword>
<dbReference type="Proteomes" id="UP000653454">
    <property type="component" value="Unassembled WGS sequence"/>
</dbReference>
<organism evidence="3 4">
    <name type="scientific">Plutella xylostella</name>
    <name type="common">Diamondback moth</name>
    <name type="synonym">Plutella maculipennis</name>
    <dbReference type="NCBI Taxonomy" id="51655"/>
    <lineage>
        <taxon>Eukaryota</taxon>
        <taxon>Metazoa</taxon>
        <taxon>Ecdysozoa</taxon>
        <taxon>Arthropoda</taxon>
        <taxon>Hexapoda</taxon>
        <taxon>Insecta</taxon>
        <taxon>Pterygota</taxon>
        <taxon>Neoptera</taxon>
        <taxon>Endopterygota</taxon>
        <taxon>Lepidoptera</taxon>
        <taxon>Glossata</taxon>
        <taxon>Ditrysia</taxon>
        <taxon>Yponomeutoidea</taxon>
        <taxon>Plutellidae</taxon>
        <taxon>Plutella</taxon>
    </lineage>
</organism>
<gene>
    <name evidence="3" type="ORF">PLXY2_LOCUS201</name>
</gene>
<comment type="caution">
    <text evidence="3">The sequence shown here is derived from an EMBL/GenBank/DDBJ whole genome shotgun (WGS) entry which is preliminary data.</text>
</comment>
<dbReference type="Gene3D" id="3.30.710.10">
    <property type="entry name" value="Potassium Channel Kv1.1, Chain A"/>
    <property type="match status" value="1"/>
</dbReference>
<dbReference type="InterPro" id="IPR011705">
    <property type="entry name" value="BACK"/>
</dbReference>
<dbReference type="InterPro" id="IPR011333">
    <property type="entry name" value="SKP1/BTB/POZ_sf"/>
</dbReference>
<evidence type="ECO:0000313" key="3">
    <source>
        <dbReference type="EMBL" id="CAG9088445.1"/>
    </source>
</evidence>
<dbReference type="Gene3D" id="1.25.40.420">
    <property type="match status" value="1"/>
</dbReference>
<sequence length="432" mass="46708">MTVVTNPARGGSPTESLELDLAEAAAAAAAAAAGEGSGEPAAERMGEFLDDCSCTSDDPEEPEEVVTIDPSELYDDERRSDIVFVAGMGGDTWRYPGHRRVLAATSPVFAALLACKSDVIIVDYVDRRGFEQLLRYHYCEPTQLTSVATARLTLDAAHKFLCAPLAERCARRLDLVMDAGVALEVMRDLRYLCARLPGAASAPPLPALGDDAAARALAQCSRWCDSLAHNALLVLDEQADDALRDERLEDLPYEDLALIVRRDTLRPSSELVLAEALARWATAACKRAKRELTPANRRAALGELAYCPRYLLLSGEELTRALALELLEPVERALVAARARGLSAPVPVGAAQEALLRRWARPRPEQPAALPVHLSARSEPPDEPPPPSGLCARRAPPGPRQPSFTPDEKAKKRGCCASFCDGLLRCIICLFD</sequence>
<proteinExistence type="predicted"/>
<dbReference type="PANTHER" id="PTHR45774">
    <property type="entry name" value="BTB/POZ DOMAIN-CONTAINING"/>
    <property type="match status" value="1"/>
</dbReference>
<dbReference type="EMBL" id="CAJHNJ030000001">
    <property type="protein sequence ID" value="CAG9088445.1"/>
    <property type="molecule type" value="Genomic_DNA"/>
</dbReference>
<dbReference type="GO" id="GO:0022008">
    <property type="term" value="P:neurogenesis"/>
    <property type="evidence" value="ECO:0007669"/>
    <property type="project" value="TreeGrafter"/>
</dbReference>
<evidence type="ECO:0000259" key="2">
    <source>
        <dbReference type="PROSITE" id="PS50097"/>
    </source>
</evidence>
<dbReference type="SUPFAM" id="SSF54695">
    <property type="entry name" value="POZ domain"/>
    <property type="match status" value="1"/>
</dbReference>
<reference evidence="3" key="1">
    <citation type="submission" date="2020-11" db="EMBL/GenBank/DDBJ databases">
        <authorList>
            <person name="Whiteford S."/>
        </authorList>
    </citation>
    <scope>NUCLEOTIDE SEQUENCE</scope>
</reference>
<evidence type="ECO:0000256" key="1">
    <source>
        <dbReference type="SAM" id="MobiDB-lite"/>
    </source>
</evidence>
<evidence type="ECO:0000313" key="4">
    <source>
        <dbReference type="Proteomes" id="UP000653454"/>
    </source>
</evidence>
<dbReference type="SMART" id="SM00225">
    <property type="entry name" value="BTB"/>
    <property type="match status" value="1"/>
</dbReference>
<dbReference type="GO" id="GO:0005829">
    <property type="term" value="C:cytosol"/>
    <property type="evidence" value="ECO:0007669"/>
    <property type="project" value="TreeGrafter"/>
</dbReference>
<name>A0A8S4CXT1_PLUXY</name>
<dbReference type="AlphaFoldDB" id="A0A8S4CXT1"/>
<dbReference type="Pfam" id="PF07707">
    <property type="entry name" value="BACK"/>
    <property type="match status" value="1"/>
</dbReference>
<dbReference type="InterPro" id="IPR000210">
    <property type="entry name" value="BTB/POZ_dom"/>
</dbReference>
<dbReference type="PANTHER" id="PTHR45774:SF4">
    <property type="entry name" value="AXUNDEAD, ISOFORM F"/>
    <property type="match status" value="1"/>
</dbReference>